<dbReference type="RefSeq" id="WP_005460601.1">
    <property type="nucleotide sequence ID" value="NZ_CM001440.1"/>
</dbReference>
<evidence type="ECO:0000313" key="2">
    <source>
        <dbReference type="EMBL" id="EHR63969.1"/>
    </source>
</evidence>
<feature type="compositionally biased region" description="Pro residues" evidence="1">
    <location>
        <begin position="75"/>
        <end position="94"/>
    </location>
</feature>
<protein>
    <recommendedName>
        <fullName evidence="4">YbaB/EbfC DNA-binding family protein</fullName>
    </recommendedName>
</protein>
<dbReference type="STRING" id="882082.SaccyDRAFT_5175"/>
<dbReference type="AlphaFoldDB" id="H5XLC9"/>
<organism evidence="2 3">
    <name type="scientific">Saccharomonospora cyanea NA-134</name>
    <dbReference type="NCBI Taxonomy" id="882082"/>
    <lineage>
        <taxon>Bacteria</taxon>
        <taxon>Bacillati</taxon>
        <taxon>Actinomycetota</taxon>
        <taxon>Actinomycetes</taxon>
        <taxon>Pseudonocardiales</taxon>
        <taxon>Pseudonocardiaceae</taxon>
        <taxon>Saccharomonospora</taxon>
    </lineage>
</organism>
<accession>H5XLC9</accession>
<dbReference type="Pfam" id="PF02575">
    <property type="entry name" value="YbaB_DNA_bd"/>
    <property type="match status" value="1"/>
</dbReference>
<evidence type="ECO:0008006" key="4">
    <source>
        <dbReference type="Google" id="ProtNLM"/>
    </source>
</evidence>
<keyword evidence="3" id="KW-1185">Reference proteome</keyword>
<gene>
    <name evidence="2" type="ORF">SaccyDRAFT_5175</name>
</gene>
<dbReference type="InterPro" id="IPR004401">
    <property type="entry name" value="YbaB/EbfC"/>
</dbReference>
<dbReference type="InterPro" id="IPR036894">
    <property type="entry name" value="YbaB-like_sf"/>
</dbReference>
<evidence type="ECO:0000256" key="1">
    <source>
        <dbReference type="SAM" id="MobiDB-lite"/>
    </source>
</evidence>
<name>H5XLC9_9PSEU</name>
<dbReference type="GO" id="GO:0003677">
    <property type="term" value="F:DNA binding"/>
    <property type="evidence" value="ECO:0007669"/>
    <property type="project" value="InterPro"/>
</dbReference>
<reference evidence="2 3" key="1">
    <citation type="submission" date="2011-11" db="EMBL/GenBank/DDBJ databases">
        <title>The Noncontiguous Finished sequence of Saccharomonospora cyanea NA-134.</title>
        <authorList>
            <consortium name="US DOE Joint Genome Institute"/>
            <person name="Lucas S."/>
            <person name="Han J."/>
            <person name="Lapidus A."/>
            <person name="Cheng J.-F."/>
            <person name="Goodwin L."/>
            <person name="Pitluck S."/>
            <person name="Peters L."/>
            <person name="Ovchinnikova G."/>
            <person name="Lu M."/>
            <person name="Detter J.C."/>
            <person name="Han C."/>
            <person name="Tapia R."/>
            <person name="Land M."/>
            <person name="Hauser L."/>
            <person name="Kyrpides N."/>
            <person name="Ivanova N."/>
            <person name="Pagani I."/>
            <person name="Brambilla E.-M."/>
            <person name="Klenk H.-P."/>
            <person name="Woyke T."/>
        </authorList>
    </citation>
    <scope>NUCLEOTIDE SEQUENCE [LARGE SCALE GENOMIC DNA]</scope>
    <source>
        <strain evidence="2 3">NA-134</strain>
    </source>
</reference>
<evidence type="ECO:0000313" key="3">
    <source>
        <dbReference type="Proteomes" id="UP000002791"/>
    </source>
</evidence>
<proteinExistence type="predicted"/>
<dbReference type="OrthoDB" id="3696434at2"/>
<dbReference type="HOGENOM" id="CLU_2358039_0_0_11"/>
<feature type="region of interest" description="Disordered" evidence="1">
    <location>
        <begin position="60"/>
        <end position="103"/>
    </location>
</feature>
<sequence>MTTAGNTAAITVTSADGLVSATIGPNGELSDLEFVPEVFDRTDPAELARTVLDLVHAAGIGRPRELDPPTGQLAPPGPSSPPPSPPSPPKPPRPTPKRARRAR</sequence>
<dbReference type="Gene3D" id="3.30.1310.10">
    <property type="entry name" value="Nucleoid-associated protein YbaB-like domain"/>
    <property type="match status" value="1"/>
</dbReference>
<dbReference type="EMBL" id="CM001440">
    <property type="protein sequence ID" value="EHR63969.1"/>
    <property type="molecule type" value="Genomic_DNA"/>
</dbReference>
<dbReference type="Proteomes" id="UP000002791">
    <property type="component" value="Chromosome"/>
</dbReference>